<feature type="compositionally biased region" description="Basic and acidic residues" evidence="1">
    <location>
        <begin position="337"/>
        <end position="346"/>
    </location>
</feature>
<dbReference type="Gene3D" id="3.40.109.10">
    <property type="entry name" value="NADH Oxidase"/>
    <property type="match status" value="1"/>
</dbReference>
<keyword evidence="3" id="KW-1185">Reference proteome</keyword>
<dbReference type="NCBIfam" id="NF047509">
    <property type="entry name" value="Rv3131_FMN_oxido"/>
    <property type="match status" value="1"/>
</dbReference>
<evidence type="ECO:0000313" key="3">
    <source>
        <dbReference type="Proteomes" id="UP001500804"/>
    </source>
</evidence>
<feature type="region of interest" description="Disordered" evidence="1">
    <location>
        <begin position="311"/>
        <end position="346"/>
    </location>
</feature>
<dbReference type="InterPro" id="IPR000415">
    <property type="entry name" value="Nitroreductase-like"/>
</dbReference>
<comment type="caution">
    <text evidence="2">The sequence shown here is derived from an EMBL/GenBank/DDBJ whole genome shotgun (WGS) entry which is preliminary data.</text>
</comment>
<sequence length="346" mass="37703">MITAFPETLGLTPEQVEALLVTVGQAPSLHNAQPWRLRLGPEAIELYADPDRRLPAADPDDRELRIGCGAALYNLRLALLGDGIRPLVTLLPDPDRPELLAVVRHGGRKPATPEQHRLLRAVPLRRTNRHPYADEPVSRPEQSALRRAALDEGGWLEIIDDPGRRTALRDIAARAHRAQTTDPAFRVEFARWTGRADDRADGVPATAGTPAEPHDRWVLRDYTGGNRPARPPGKDFETEPLIAVLTTHLTGPAADVQAGQALQRVLLTATADGLATSFLSHIVEVPHAREEVRRLIAGTQPPQAVLRVGRGWPVPPTGRRAPADLIAPSSTCTRSGAPHEKETETT</sequence>
<name>A0ABP9NVH4_9PSEU</name>
<dbReference type="Proteomes" id="UP001500804">
    <property type="component" value="Unassembled WGS sequence"/>
</dbReference>
<protein>
    <recommendedName>
        <fullName evidence="4">Nitroreductase family protein</fullName>
    </recommendedName>
</protein>
<gene>
    <name evidence="2" type="ORF">GCM10023320_62870</name>
</gene>
<evidence type="ECO:0008006" key="4">
    <source>
        <dbReference type="Google" id="ProtNLM"/>
    </source>
</evidence>
<organism evidence="2 3">
    <name type="scientific">Pseudonocardia adelaidensis</name>
    <dbReference type="NCBI Taxonomy" id="648754"/>
    <lineage>
        <taxon>Bacteria</taxon>
        <taxon>Bacillati</taxon>
        <taxon>Actinomycetota</taxon>
        <taxon>Actinomycetes</taxon>
        <taxon>Pseudonocardiales</taxon>
        <taxon>Pseudonocardiaceae</taxon>
        <taxon>Pseudonocardia</taxon>
    </lineage>
</organism>
<reference evidence="3" key="1">
    <citation type="journal article" date="2019" name="Int. J. Syst. Evol. Microbiol.">
        <title>The Global Catalogue of Microorganisms (GCM) 10K type strain sequencing project: providing services to taxonomists for standard genome sequencing and annotation.</title>
        <authorList>
            <consortium name="The Broad Institute Genomics Platform"/>
            <consortium name="The Broad Institute Genome Sequencing Center for Infectious Disease"/>
            <person name="Wu L."/>
            <person name="Ma J."/>
        </authorList>
    </citation>
    <scope>NUCLEOTIDE SEQUENCE [LARGE SCALE GENOMIC DNA]</scope>
    <source>
        <strain evidence="3">JCM 18302</strain>
    </source>
</reference>
<dbReference type="SUPFAM" id="SSF55469">
    <property type="entry name" value="FMN-dependent nitroreductase-like"/>
    <property type="match status" value="1"/>
</dbReference>
<evidence type="ECO:0000313" key="2">
    <source>
        <dbReference type="EMBL" id="GAA5134671.1"/>
    </source>
</evidence>
<proteinExistence type="predicted"/>
<evidence type="ECO:0000256" key="1">
    <source>
        <dbReference type="SAM" id="MobiDB-lite"/>
    </source>
</evidence>
<dbReference type="EMBL" id="BAABJO010000030">
    <property type="protein sequence ID" value="GAA5134671.1"/>
    <property type="molecule type" value="Genomic_DNA"/>
</dbReference>
<dbReference type="RefSeq" id="WP_345610033.1">
    <property type="nucleotide sequence ID" value="NZ_BAABJO010000030.1"/>
</dbReference>
<accession>A0ABP9NVH4</accession>